<dbReference type="GO" id="GO:0006355">
    <property type="term" value="P:regulation of DNA-templated transcription"/>
    <property type="evidence" value="ECO:0007669"/>
    <property type="project" value="InterPro"/>
</dbReference>
<name>A0A2G4EXL6_9CYAN</name>
<accession>A0A2G4EXL6</accession>
<gene>
    <name evidence="1" type="ORF">CP500_017275</name>
</gene>
<proteinExistence type="predicted"/>
<evidence type="ECO:0000313" key="1">
    <source>
        <dbReference type="EMBL" id="PHX54218.1"/>
    </source>
</evidence>
<keyword evidence="2" id="KW-1185">Reference proteome</keyword>
<dbReference type="OrthoDB" id="428665at2"/>
<organism evidence="1 2">
    <name type="scientific">Tychonema bourrellyi FEM_GT703</name>
    <dbReference type="NCBI Taxonomy" id="2040638"/>
    <lineage>
        <taxon>Bacteria</taxon>
        <taxon>Bacillati</taxon>
        <taxon>Cyanobacteriota</taxon>
        <taxon>Cyanophyceae</taxon>
        <taxon>Oscillatoriophycideae</taxon>
        <taxon>Oscillatoriales</taxon>
        <taxon>Microcoleaceae</taxon>
        <taxon>Tychonema</taxon>
    </lineage>
</organism>
<evidence type="ECO:0000313" key="2">
    <source>
        <dbReference type="Proteomes" id="UP000226442"/>
    </source>
</evidence>
<dbReference type="AlphaFoldDB" id="A0A2G4EXL6"/>
<dbReference type="RefSeq" id="WP_096829808.1">
    <property type="nucleotide sequence ID" value="NZ_NXIB02000114.1"/>
</dbReference>
<dbReference type="EMBL" id="NXIB02000114">
    <property type="protein sequence ID" value="PHX54218.1"/>
    <property type="molecule type" value="Genomic_DNA"/>
</dbReference>
<protein>
    <submittedName>
        <fullName evidence="1">Toxin-antitoxin system HicB family antitoxin</fullName>
    </submittedName>
</protein>
<comment type="caution">
    <text evidence="1">The sequence shown here is derived from an EMBL/GenBank/DDBJ whole genome shotgun (WGS) entry which is preliminary data.</text>
</comment>
<sequence>MSTLNVNIPDSIYKSMQELAQQDNISVDQFIAAAIAEKISVLMNESYLQERANRGSREKYESVLAKVPDIEPEDYDKLTQA</sequence>
<dbReference type="InterPro" id="IPR010985">
    <property type="entry name" value="Ribbon_hlx_hlx"/>
</dbReference>
<dbReference type="SUPFAM" id="SSF47598">
    <property type="entry name" value="Ribbon-helix-helix"/>
    <property type="match status" value="1"/>
</dbReference>
<reference evidence="1" key="1">
    <citation type="submission" date="2017-10" db="EMBL/GenBank/DDBJ databases">
        <title>Draft genome sequence of the planktic cyanobacteria Tychonema bourrellyi isolated from alpine lentic freshwater.</title>
        <authorList>
            <person name="Tett A."/>
            <person name="Armanini F."/>
            <person name="Asnicar F."/>
            <person name="Boscaini A."/>
            <person name="Pasolli E."/>
            <person name="Zolfo M."/>
            <person name="Donati C."/>
            <person name="Salmaso N."/>
            <person name="Segata N."/>
        </authorList>
    </citation>
    <scope>NUCLEOTIDE SEQUENCE</scope>
    <source>
        <strain evidence="1">FEM_GT703</strain>
    </source>
</reference>
<dbReference type="Proteomes" id="UP000226442">
    <property type="component" value="Unassembled WGS sequence"/>
</dbReference>